<dbReference type="EMBL" id="MUGW01000017">
    <property type="protein sequence ID" value="OXA92868.1"/>
    <property type="molecule type" value="Genomic_DNA"/>
</dbReference>
<feature type="transmembrane region" description="Helical" evidence="6">
    <location>
        <begin position="387"/>
        <end position="410"/>
    </location>
</feature>
<sequence>MKVFDFPLTKITISFVIGILVSYYLQPSLFFAIVTLTVNLLIFIVLHFVCKKHQKLNILFGISALLISSCIGVTTLILQTDTSNKSNYTHFKNAFQEDHTLTLIIREKLKSNTHNDRYIGILKNIEGQSSSGKVIINITKDNKNAPLITGNIIKVKTTLQHTNQPKNPNQFDYSKYLANKQIFAQLYTNKSEIKVSTNLQKDLWYYASRINARIITNLEKSKFNKTEMNVALALILGQKQDLSPETVKNYQYSGAAHILSVSGLHVGFIMLFILFLLKPIPNTPKGSLTKLIILITSLGAFAILSGLSPPVLRSVIMFSFIAIADHLRRGRNIYHTLLVSAFIILLFQPYFLFEVGFQLSYIALFSILWLQPLLKNLWEPQNKVLHYIWEALTVSFAAQIGTFPICLYYFHQFPCLFFVTNIVILPFLSFIMIIGIAVMLIAAFTRCPEFLIIALEKLITVLNLITQHIASYESFIIREISFSFDYTIAFYLFLISTIIWLKKPTHNKLFITLGTVILLQLTFIRSKKRTSEQQELIVYNTNKNTNITEKYGRNTTLYTTDTLQKISSLQSYLTENFGILKATNRTRNTYFFNNIKILLIDSSCVYKKDIHPDILILTQSTHVNLDRVIADLKPKAIIADASNSYTLQKSWKLSCEKKKIPFHATAEKGYYKLTLESKF</sequence>
<feature type="transmembrane region" description="Helical" evidence="6">
    <location>
        <begin position="56"/>
        <end position="78"/>
    </location>
</feature>
<feature type="transmembrane region" description="Helical" evidence="6">
    <location>
        <begin position="254"/>
        <end position="276"/>
    </location>
</feature>
<dbReference type="OrthoDB" id="9761531at2"/>
<organism evidence="9 10">
    <name type="scientific">Flavobacterium hercynium</name>
    <dbReference type="NCBI Taxonomy" id="387094"/>
    <lineage>
        <taxon>Bacteria</taxon>
        <taxon>Pseudomonadati</taxon>
        <taxon>Bacteroidota</taxon>
        <taxon>Flavobacteriia</taxon>
        <taxon>Flavobacteriales</taxon>
        <taxon>Flavobacteriaceae</taxon>
        <taxon>Flavobacterium</taxon>
    </lineage>
</organism>
<evidence type="ECO:0000313" key="10">
    <source>
        <dbReference type="Proteomes" id="UP000198345"/>
    </source>
</evidence>
<evidence type="ECO:0000256" key="2">
    <source>
        <dbReference type="ARBA" id="ARBA00022475"/>
    </source>
</evidence>
<dbReference type="InterPro" id="IPR052159">
    <property type="entry name" value="Competence_DNA_uptake"/>
</dbReference>
<feature type="transmembrane region" description="Helical" evidence="6">
    <location>
        <begin position="339"/>
        <end position="367"/>
    </location>
</feature>
<keyword evidence="4 6" id="KW-1133">Transmembrane helix</keyword>
<dbReference type="NCBIfam" id="TIGR00360">
    <property type="entry name" value="ComEC_N-term"/>
    <property type="match status" value="1"/>
</dbReference>
<feature type="transmembrane region" description="Helical" evidence="6">
    <location>
        <begin position="288"/>
        <end position="305"/>
    </location>
</feature>
<evidence type="ECO:0000256" key="6">
    <source>
        <dbReference type="SAM" id="Phobius"/>
    </source>
</evidence>
<dbReference type="AlphaFoldDB" id="A0A226HG84"/>
<comment type="subcellular location">
    <subcellularLocation>
        <location evidence="1">Cell membrane</location>
        <topology evidence="1">Multi-pass membrane protein</topology>
    </subcellularLocation>
</comment>
<gene>
    <name evidence="9" type="ORF">B0A66_08845</name>
</gene>
<keyword evidence="5 6" id="KW-0472">Membrane</keyword>
<dbReference type="Pfam" id="PF13567">
    <property type="entry name" value="DUF4131"/>
    <property type="match status" value="1"/>
</dbReference>
<feature type="transmembrane region" description="Helical" evidence="6">
    <location>
        <begin position="507"/>
        <end position="524"/>
    </location>
</feature>
<feature type="transmembrane region" description="Helical" evidence="6">
    <location>
        <begin position="450"/>
        <end position="470"/>
    </location>
</feature>
<dbReference type="PANTHER" id="PTHR30619:SF1">
    <property type="entry name" value="RECOMBINATION PROTEIN 2"/>
    <property type="match status" value="1"/>
</dbReference>
<feature type="transmembrane region" description="Helical" evidence="6">
    <location>
        <begin position="7"/>
        <end position="25"/>
    </location>
</feature>
<dbReference type="Pfam" id="PF03772">
    <property type="entry name" value="Competence"/>
    <property type="match status" value="1"/>
</dbReference>
<feature type="domain" description="ComEC/Rec2-related protein" evidence="7">
    <location>
        <begin position="234"/>
        <end position="503"/>
    </location>
</feature>
<name>A0A226HG84_9FLAO</name>
<evidence type="ECO:0000256" key="5">
    <source>
        <dbReference type="ARBA" id="ARBA00023136"/>
    </source>
</evidence>
<dbReference type="Proteomes" id="UP000198345">
    <property type="component" value="Unassembled WGS sequence"/>
</dbReference>
<feature type="domain" description="DUF4131" evidence="8">
    <location>
        <begin position="27"/>
        <end position="193"/>
    </location>
</feature>
<evidence type="ECO:0000259" key="8">
    <source>
        <dbReference type="Pfam" id="PF13567"/>
    </source>
</evidence>
<evidence type="ECO:0000259" key="7">
    <source>
        <dbReference type="Pfam" id="PF03772"/>
    </source>
</evidence>
<reference evidence="9 10" key="1">
    <citation type="submission" date="2016-11" db="EMBL/GenBank/DDBJ databases">
        <title>Whole genomes of Flavobacteriaceae.</title>
        <authorList>
            <person name="Stine C."/>
            <person name="Li C."/>
            <person name="Tadesse D."/>
        </authorList>
    </citation>
    <scope>NUCLEOTIDE SEQUENCE [LARGE SCALE GENOMIC DNA]</scope>
    <source>
        <strain evidence="9 10">DSM 18292</strain>
    </source>
</reference>
<keyword evidence="3 6" id="KW-0812">Transmembrane</keyword>
<accession>A0A226HG84</accession>
<evidence type="ECO:0000256" key="1">
    <source>
        <dbReference type="ARBA" id="ARBA00004651"/>
    </source>
</evidence>
<dbReference type="PANTHER" id="PTHR30619">
    <property type="entry name" value="DNA INTERNALIZATION/COMPETENCE PROTEIN COMEC/REC2"/>
    <property type="match status" value="1"/>
</dbReference>
<feature type="transmembrane region" description="Helical" evidence="6">
    <location>
        <begin position="482"/>
        <end position="501"/>
    </location>
</feature>
<feature type="transmembrane region" description="Helical" evidence="6">
    <location>
        <begin position="422"/>
        <end position="444"/>
    </location>
</feature>
<dbReference type="GO" id="GO:0005886">
    <property type="term" value="C:plasma membrane"/>
    <property type="evidence" value="ECO:0007669"/>
    <property type="project" value="UniProtKB-SubCell"/>
</dbReference>
<protein>
    <submittedName>
        <fullName evidence="9">Competence protein ComEC</fullName>
    </submittedName>
</protein>
<comment type="caution">
    <text evidence="9">The sequence shown here is derived from an EMBL/GenBank/DDBJ whole genome shotgun (WGS) entry which is preliminary data.</text>
</comment>
<dbReference type="InterPro" id="IPR025405">
    <property type="entry name" value="DUF4131"/>
</dbReference>
<evidence type="ECO:0000256" key="3">
    <source>
        <dbReference type="ARBA" id="ARBA00022692"/>
    </source>
</evidence>
<keyword evidence="2" id="KW-1003">Cell membrane</keyword>
<proteinExistence type="predicted"/>
<evidence type="ECO:0000313" key="9">
    <source>
        <dbReference type="EMBL" id="OXA92868.1"/>
    </source>
</evidence>
<dbReference type="RefSeq" id="WP_089049484.1">
    <property type="nucleotide sequence ID" value="NZ_FXTV01000001.1"/>
</dbReference>
<evidence type="ECO:0000256" key="4">
    <source>
        <dbReference type="ARBA" id="ARBA00022989"/>
    </source>
</evidence>
<dbReference type="InterPro" id="IPR004477">
    <property type="entry name" value="ComEC_N"/>
</dbReference>
<keyword evidence="10" id="KW-1185">Reference proteome</keyword>